<evidence type="ECO:0000313" key="2">
    <source>
        <dbReference type="Proteomes" id="UP000219327"/>
    </source>
</evidence>
<protein>
    <submittedName>
        <fullName evidence="1">Uncharacterized protein</fullName>
    </submittedName>
</protein>
<dbReference type="EMBL" id="NTKD01000027">
    <property type="protein sequence ID" value="PDH39229.1"/>
    <property type="molecule type" value="Genomic_DNA"/>
</dbReference>
<dbReference type="AlphaFoldDB" id="A0A2A5WRV8"/>
<dbReference type="Proteomes" id="UP000219327">
    <property type="component" value="Unassembled WGS sequence"/>
</dbReference>
<evidence type="ECO:0000313" key="1">
    <source>
        <dbReference type="EMBL" id="PDH39229.1"/>
    </source>
</evidence>
<name>A0A2A5WRV8_9GAMM</name>
<accession>A0A2A5WRV8</accession>
<dbReference type="Gene3D" id="3.30.450.20">
    <property type="entry name" value="PAS domain"/>
    <property type="match status" value="1"/>
</dbReference>
<comment type="caution">
    <text evidence="1">The sequence shown here is derived from an EMBL/GenBank/DDBJ whole genome shotgun (WGS) entry which is preliminary data.</text>
</comment>
<reference evidence="1 2" key="1">
    <citation type="submission" date="2017-08" db="EMBL/GenBank/DDBJ databases">
        <title>Fine stratification of microbial communities through a metagenomic profile of the photic zone.</title>
        <authorList>
            <person name="Haro-Moreno J.M."/>
            <person name="Lopez-Perez M."/>
            <person name="De La Torre J."/>
            <person name="Picazo A."/>
            <person name="Camacho A."/>
            <person name="Rodriguez-Valera F."/>
        </authorList>
    </citation>
    <scope>NUCLEOTIDE SEQUENCE [LARGE SCALE GENOMIC DNA]</scope>
    <source>
        <strain evidence="1">MED-G24</strain>
    </source>
</reference>
<organism evidence="1 2">
    <name type="scientific">OM182 bacterium MED-G24</name>
    <dbReference type="NCBI Taxonomy" id="1986255"/>
    <lineage>
        <taxon>Bacteria</taxon>
        <taxon>Pseudomonadati</taxon>
        <taxon>Pseudomonadota</taxon>
        <taxon>Gammaproteobacteria</taxon>
        <taxon>OMG group</taxon>
        <taxon>OM182 clade</taxon>
    </lineage>
</organism>
<gene>
    <name evidence="1" type="ORF">CNE99_05930</name>
</gene>
<proteinExistence type="predicted"/>
<sequence length="183" mass="20834">MTVVAFRSGASVRLTFMRDVTDTLTSELYRQRDAQFKTAMSTSGLASWTYDVKEGRQDWSPGMKEMFGITEEYEAQYLNEGPAQRFNHFVIFNGWRRYLKKELVFRRKREIAGHVPQVPAGTYALDDGRNGIMRFSGSISMAGGDGFIDGPQCIRDARFAYFDTQHTAASLSSIHPQHRCRTP</sequence>